<protein>
    <recommendedName>
        <fullName evidence="1">Amidohydrolase-related domain-containing protein</fullName>
    </recommendedName>
</protein>
<dbReference type="SUPFAM" id="SSF51556">
    <property type="entry name" value="Metallo-dependent hydrolases"/>
    <property type="match status" value="1"/>
</dbReference>
<evidence type="ECO:0000313" key="2">
    <source>
        <dbReference type="EMBL" id="CAF9922163.1"/>
    </source>
</evidence>
<dbReference type="InterPro" id="IPR006680">
    <property type="entry name" value="Amidohydro-rel"/>
</dbReference>
<keyword evidence="3" id="KW-1185">Reference proteome</keyword>
<dbReference type="Pfam" id="PF01979">
    <property type="entry name" value="Amidohydro_1"/>
    <property type="match status" value="1"/>
</dbReference>
<dbReference type="SUPFAM" id="SSF51338">
    <property type="entry name" value="Composite domain of metallo-dependent hydrolases"/>
    <property type="match status" value="1"/>
</dbReference>
<dbReference type="Gene3D" id="3.30.110.90">
    <property type="entry name" value="Amidohydrolase"/>
    <property type="match status" value="1"/>
</dbReference>
<comment type="caution">
    <text evidence="2">The sequence shown here is derived from an EMBL/GenBank/DDBJ whole genome shotgun (WGS) entry which is preliminary data.</text>
</comment>
<evidence type="ECO:0000313" key="3">
    <source>
        <dbReference type="Proteomes" id="UP000664521"/>
    </source>
</evidence>
<feature type="domain" description="Amidohydrolase-related" evidence="1">
    <location>
        <begin position="61"/>
        <end position="363"/>
    </location>
</feature>
<dbReference type="InterPro" id="IPR032466">
    <property type="entry name" value="Metal_Hydrolase"/>
</dbReference>
<gene>
    <name evidence="2" type="ORF">HETSPECPRED_004981</name>
</gene>
<dbReference type="PANTHER" id="PTHR43135:SF3">
    <property type="entry name" value="ALPHA-D-RIBOSE 1-METHYLPHOSPHONATE 5-TRIPHOSPHATE DIPHOSPHATASE"/>
    <property type="match status" value="1"/>
</dbReference>
<evidence type="ECO:0000259" key="1">
    <source>
        <dbReference type="Pfam" id="PF01979"/>
    </source>
</evidence>
<dbReference type="GO" id="GO:0016810">
    <property type="term" value="F:hydrolase activity, acting on carbon-nitrogen (but not peptide) bonds"/>
    <property type="evidence" value="ECO:0007669"/>
    <property type="project" value="InterPro"/>
</dbReference>
<dbReference type="OrthoDB" id="5595695at2759"/>
<dbReference type="Gene3D" id="3.40.50.10910">
    <property type="entry name" value="Amidohydrolase"/>
    <property type="match status" value="1"/>
</dbReference>
<dbReference type="Gene3D" id="1.20.58.520">
    <property type="entry name" value="Amidohydrolase"/>
    <property type="match status" value="1"/>
</dbReference>
<accession>A0A8H3IKF9</accession>
<dbReference type="Proteomes" id="UP000664521">
    <property type="component" value="Unassembled WGS sequence"/>
</dbReference>
<reference evidence="2" key="1">
    <citation type="submission" date="2021-03" db="EMBL/GenBank/DDBJ databases">
        <authorList>
            <person name="Tagirdzhanova G."/>
        </authorList>
    </citation>
    <scope>NUCLEOTIDE SEQUENCE</scope>
</reference>
<proteinExistence type="predicted"/>
<dbReference type="PANTHER" id="PTHR43135">
    <property type="entry name" value="ALPHA-D-RIBOSE 1-METHYLPHOSPHONATE 5-TRIPHOSPHATE DIPHOSPHATASE"/>
    <property type="match status" value="1"/>
</dbReference>
<sequence length="383" mass="40606">MIVANHGAPDYGSASHPKIALDNVRVFNGHRILPPSTVIIDGATIGTDARGAKHIDGNGHILLPGFIDTHCHPSTEDDLRQMTSYGITTALLQSGTSPSERAFLMNHHGLTDLRFGSVAAVVADSPSAIPPFLVENYLASPEDARAFVADQSASDWIKVLALVTPDYATITQPILDALVSAARGSGKATIVHASEYDSVHQALLASANQIHHSPIDRPADGALAQLYLAGGQAFCPTLTAMQAIVESSPSAGYNFTAAVESVTALYRGGVPILAGTDATQLPGPPFQVPFGNSMHLELELLVKAGMKELDALRAATVLPARYYGLHDRGRVEVGMRTDLVLVGCDPTKNIGCTRDIKRIWVAGVEFVAHESPALTTNGWKEEL</sequence>
<dbReference type="Gene3D" id="2.30.40.10">
    <property type="entry name" value="Urease, subunit C, domain 1"/>
    <property type="match status" value="1"/>
</dbReference>
<dbReference type="InterPro" id="IPR011059">
    <property type="entry name" value="Metal-dep_hydrolase_composite"/>
</dbReference>
<dbReference type="EMBL" id="CAJPDS010000030">
    <property type="protein sequence ID" value="CAF9922163.1"/>
    <property type="molecule type" value="Genomic_DNA"/>
</dbReference>
<dbReference type="InterPro" id="IPR051781">
    <property type="entry name" value="Metallo-dep_Hydrolase"/>
</dbReference>
<dbReference type="AlphaFoldDB" id="A0A8H3IKF9"/>
<organism evidence="2 3">
    <name type="scientific">Heterodermia speciosa</name>
    <dbReference type="NCBI Taxonomy" id="116794"/>
    <lineage>
        <taxon>Eukaryota</taxon>
        <taxon>Fungi</taxon>
        <taxon>Dikarya</taxon>
        <taxon>Ascomycota</taxon>
        <taxon>Pezizomycotina</taxon>
        <taxon>Lecanoromycetes</taxon>
        <taxon>OSLEUM clade</taxon>
        <taxon>Lecanoromycetidae</taxon>
        <taxon>Caliciales</taxon>
        <taxon>Physciaceae</taxon>
        <taxon>Heterodermia</taxon>
    </lineage>
</organism>
<name>A0A8H3IKF9_9LECA</name>